<dbReference type="GO" id="GO:0003677">
    <property type="term" value="F:DNA binding"/>
    <property type="evidence" value="ECO:0007669"/>
    <property type="project" value="InterPro"/>
</dbReference>
<name>A0A4Y3PFR2_BREPA</name>
<accession>A0A4Y3PFR2</accession>
<keyword evidence="3" id="KW-1185">Reference proteome</keyword>
<evidence type="ECO:0000313" key="3">
    <source>
        <dbReference type="Proteomes" id="UP000316882"/>
    </source>
</evidence>
<dbReference type="InterPro" id="IPR036286">
    <property type="entry name" value="LexA/Signal_pep-like_sf"/>
</dbReference>
<feature type="domain" description="Peptidase S24/S26A/S26B/S26C" evidence="1">
    <location>
        <begin position="162"/>
        <end position="239"/>
    </location>
</feature>
<dbReference type="EMBL" id="BJMH01000006">
    <property type="protein sequence ID" value="GEB32187.1"/>
    <property type="molecule type" value="Genomic_DNA"/>
</dbReference>
<organism evidence="2 3">
    <name type="scientific">Brevibacillus parabrevis</name>
    <dbReference type="NCBI Taxonomy" id="54914"/>
    <lineage>
        <taxon>Bacteria</taxon>
        <taxon>Bacillati</taxon>
        <taxon>Bacillota</taxon>
        <taxon>Bacilli</taxon>
        <taxon>Bacillales</taxon>
        <taxon>Paenibacillaceae</taxon>
        <taxon>Brevibacillus</taxon>
    </lineage>
</organism>
<dbReference type="Gene3D" id="1.10.260.40">
    <property type="entry name" value="lambda repressor-like DNA-binding domains"/>
    <property type="match status" value="1"/>
</dbReference>
<dbReference type="InterPro" id="IPR015927">
    <property type="entry name" value="Peptidase_S24_S26A/B/C"/>
</dbReference>
<dbReference type="Gene3D" id="2.10.109.10">
    <property type="entry name" value="Umud Fragment, subunit A"/>
    <property type="match status" value="1"/>
</dbReference>
<dbReference type="Proteomes" id="UP000316882">
    <property type="component" value="Unassembled WGS sequence"/>
</dbReference>
<dbReference type="AlphaFoldDB" id="A0A4Y3PFR2"/>
<protein>
    <recommendedName>
        <fullName evidence="1">Peptidase S24/S26A/S26B/S26C domain-containing protein</fullName>
    </recommendedName>
</protein>
<reference evidence="2 3" key="1">
    <citation type="submission" date="2019-06" db="EMBL/GenBank/DDBJ databases">
        <title>Whole genome shotgun sequence of Brevibacillus parabrevis NBRC 12334.</title>
        <authorList>
            <person name="Hosoyama A."/>
            <person name="Uohara A."/>
            <person name="Ohji S."/>
            <person name="Ichikawa N."/>
        </authorList>
    </citation>
    <scope>NUCLEOTIDE SEQUENCE [LARGE SCALE GENOMIC DNA]</scope>
    <source>
        <strain evidence="2 3">NBRC 12334</strain>
    </source>
</reference>
<evidence type="ECO:0000313" key="2">
    <source>
        <dbReference type="EMBL" id="GEB32187.1"/>
    </source>
</evidence>
<sequence>MGYYESLSNIIKESGKTLKELSEECRKEGVKIDPSYISKLQTRKLPPASEEINTAIAKACNADVDLLLYEAYMEEAPLLIKSYITKSLASFKQVSKAILSTQLPENMLSLIDEQLNKLPDVFFIKQFLEQEVPQVGHNDFFIAKDQNNTDVKYLLSHLLDTKMLDNSMEPRIPMGSKIHLDNPDKVKSGDFVAVKLDDDIHVVRRLVIVDDQILLLSENLEYPPIIISNKDSLQIVGKVKAVTIDV</sequence>
<comment type="caution">
    <text evidence="2">The sequence shown here is derived from an EMBL/GenBank/DDBJ whole genome shotgun (WGS) entry which is preliminary data.</text>
</comment>
<dbReference type="Pfam" id="PF00717">
    <property type="entry name" value="Peptidase_S24"/>
    <property type="match status" value="1"/>
</dbReference>
<proteinExistence type="predicted"/>
<dbReference type="RefSeq" id="WP_122966179.1">
    <property type="nucleotide sequence ID" value="NZ_BJMH01000006.1"/>
</dbReference>
<dbReference type="InterPro" id="IPR010982">
    <property type="entry name" value="Lambda_DNA-bd_dom_sf"/>
</dbReference>
<dbReference type="CDD" id="cd06462">
    <property type="entry name" value="Peptidase_S24_S26"/>
    <property type="match status" value="1"/>
</dbReference>
<dbReference type="SUPFAM" id="SSF51306">
    <property type="entry name" value="LexA/Signal peptidase"/>
    <property type="match status" value="1"/>
</dbReference>
<gene>
    <name evidence="2" type="ORF">BPA01_17670</name>
</gene>
<evidence type="ECO:0000259" key="1">
    <source>
        <dbReference type="Pfam" id="PF00717"/>
    </source>
</evidence>